<proteinExistence type="predicted"/>
<dbReference type="RefSeq" id="XP_012193156.1">
    <property type="nucleotide sequence ID" value="XM_012337766.1"/>
</dbReference>
<dbReference type="eggNOG" id="ENOG502R2YZ">
    <property type="taxonomic scope" value="Eukaryota"/>
</dbReference>
<feature type="chain" id="PRO_5004487779" evidence="1">
    <location>
        <begin position="27"/>
        <end position="157"/>
    </location>
</feature>
<sequence>MLFKNTLFIATLSALLLLSCATLVSADGIGVAVVTDAPAAAPKDAKYACVIKSTSCKSDSRFTNDITYDPHLKLTTCHHDGFVRNWWHRLSPFSSAKGMFSNTFYVEDCDQHKGLKKSTRQIRDILDDGINGQTNCNAYIQCFDVKDVDDKCFPKDE</sequence>
<organism evidence="2 3">
    <name type="scientific">Pseudozyma hubeiensis (strain SY62)</name>
    <name type="common">Yeast</name>
    <dbReference type="NCBI Taxonomy" id="1305764"/>
    <lineage>
        <taxon>Eukaryota</taxon>
        <taxon>Fungi</taxon>
        <taxon>Dikarya</taxon>
        <taxon>Basidiomycota</taxon>
        <taxon>Ustilaginomycotina</taxon>
        <taxon>Ustilaginomycetes</taxon>
        <taxon>Ustilaginales</taxon>
        <taxon>Ustilaginaceae</taxon>
        <taxon>Pseudozyma</taxon>
    </lineage>
</organism>
<dbReference type="HOGENOM" id="CLU_125614_0_0_1"/>
<dbReference type="Proteomes" id="UP000014071">
    <property type="component" value="Unassembled WGS sequence"/>
</dbReference>
<accession>R9PDX3</accession>
<dbReference type="EMBL" id="DF238831">
    <property type="protein sequence ID" value="GAC99569.1"/>
    <property type="molecule type" value="Genomic_DNA"/>
</dbReference>
<reference evidence="3" key="1">
    <citation type="journal article" date="2013" name="Genome Announc.">
        <title>Draft genome sequence of the basidiomycetous yeast-like fungus Pseudozyma hubeiensis SY62, which produces an abundant amount of the biosurfactant mannosylerythritol lipids.</title>
        <authorList>
            <person name="Konishi M."/>
            <person name="Hatada Y."/>
            <person name="Horiuchi J."/>
        </authorList>
    </citation>
    <scope>NUCLEOTIDE SEQUENCE [LARGE SCALE GENOMIC DNA]</scope>
    <source>
        <strain evidence="3">SY62</strain>
    </source>
</reference>
<gene>
    <name evidence="2" type="ORF">PHSY_007171</name>
</gene>
<protein>
    <submittedName>
        <fullName evidence="2">Transcription factor</fullName>
    </submittedName>
</protein>
<keyword evidence="3" id="KW-1185">Reference proteome</keyword>
<name>R9PDX3_PSEHS</name>
<dbReference type="GeneID" id="24112435"/>
<dbReference type="AlphaFoldDB" id="R9PDX3"/>
<evidence type="ECO:0000313" key="3">
    <source>
        <dbReference type="Proteomes" id="UP000014071"/>
    </source>
</evidence>
<feature type="signal peptide" evidence="1">
    <location>
        <begin position="1"/>
        <end position="26"/>
    </location>
</feature>
<keyword evidence="1" id="KW-0732">Signal</keyword>
<dbReference type="OrthoDB" id="2555525at2759"/>
<dbReference type="PROSITE" id="PS51257">
    <property type="entry name" value="PROKAR_LIPOPROTEIN"/>
    <property type="match status" value="1"/>
</dbReference>
<evidence type="ECO:0000256" key="1">
    <source>
        <dbReference type="SAM" id="SignalP"/>
    </source>
</evidence>
<evidence type="ECO:0000313" key="2">
    <source>
        <dbReference type="EMBL" id="GAC99569.1"/>
    </source>
</evidence>